<dbReference type="PANTHER" id="PTHR45339">
    <property type="entry name" value="HYBRID SIGNAL TRANSDUCTION HISTIDINE KINASE J"/>
    <property type="match status" value="1"/>
</dbReference>
<reference evidence="5" key="2">
    <citation type="submission" date="2016-05" db="EMBL/GenBank/DDBJ databases">
        <title>Comparative analysis highlights variable genome content of wheat rusts and divergence of the mating loci.</title>
        <authorList>
            <person name="Cuomo C.A."/>
            <person name="Bakkeren G."/>
            <person name="Szabo L."/>
            <person name="Khalil H."/>
            <person name="Joly D."/>
            <person name="Goldberg J."/>
            <person name="Young S."/>
            <person name="Zeng Q."/>
            <person name="Fellers J."/>
        </authorList>
    </citation>
    <scope>NUCLEOTIDE SEQUENCE [LARGE SCALE GENOMIC DNA]</scope>
    <source>
        <strain evidence="5">1-1 BBBD Race 1</strain>
    </source>
</reference>
<dbReference type="GO" id="GO:0000160">
    <property type="term" value="P:phosphorelay signal transduction system"/>
    <property type="evidence" value="ECO:0007669"/>
    <property type="project" value="UniProtKB-KW"/>
</dbReference>
<sequence length="192" mass="21410">MVAEYSSRYGFAKPSRIQQLVPFEDIIPSIPREFAYLWIVVDIVRVNRATKLKNLTFIMGGREAQSRRILLVDDNPVNVQVGTRLLSLLGYEVDSATNGSEAVTKACGITFDLILMDCQMPGLDGLSATQKIREYEAHFPSRERNQPVPIIALTTNVSESNQADCRRSGMDGFLSKPLEITRLQATLLTFLG</sequence>
<dbReference type="PROSITE" id="PS50110">
    <property type="entry name" value="RESPONSE_REGULATORY"/>
    <property type="match status" value="1"/>
</dbReference>
<evidence type="ECO:0000256" key="3">
    <source>
        <dbReference type="PROSITE-ProRule" id="PRU00169"/>
    </source>
</evidence>
<dbReference type="CDD" id="cd17546">
    <property type="entry name" value="REC_hyHK_CKI1_RcsC-like"/>
    <property type="match status" value="1"/>
</dbReference>
<reference evidence="6 7" key="3">
    <citation type="journal article" date="2017" name="G3 (Bethesda)">
        <title>Comparative analysis highlights variable genome content of wheat rusts and divergence of the mating loci.</title>
        <authorList>
            <person name="Cuomo C.A."/>
            <person name="Bakkeren G."/>
            <person name="Khalil H.B."/>
            <person name="Panwar V."/>
            <person name="Joly D."/>
            <person name="Linning R."/>
            <person name="Sakthikumar S."/>
            <person name="Song X."/>
            <person name="Adiconis X."/>
            <person name="Fan L."/>
            <person name="Goldberg J.M."/>
            <person name="Levin J.Z."/>
            <person name="Young S."/>
            <person name="Zeng Q."/>
            <person name="Anikster Y."/>
            <person name="Bruce M."/>
            <person name="Wang M."/>
            <person name="Yin C."/>
            <person name="McCallum B."/>
            <person name="Szabo L.J."/>
            <person name="Hulbert S."/>
            <person name="Chen X."/>
            <person name="Fellers J.P."/>
        </authorList>
    </citation>
    <scope>NUCLEOTIDE SEQUENCE</scope>
    <source>
        <strain evidence="6">isolate 1-1 / race 1 (BBBD)</strain>
        <strain evidence="7">Isolate 1-1 / race 1 (BBBD)</strain>
    </source>
</reference>
<keyword evidence="7" id="KW-1185">Reference proteome</keyword>
<evidence type="ECO:0000256" key="2">
    <source>
        <dbReference type="ARBA" id="ARBA00023012"/>
    </source>
</evidence>
<dbReference type="EnsemblFungi" id="PTTG_11921-t43_1">
    <property type="protein sequence ID" value="PTTG_11921-t43_1-p1"/>
    <property type="gene ID" value="PTTG_11921"/>
</dbReference>
<proteinExistence type="predicted"/>
<dbReference type="SUPFAM" id="SSF52172">
    <property type="entry name" value="CheY-like"/>
    <property type="match status" value="1"/>
</dbReference>
<feature type="domain" description="Response regulatory" evidence="4">
    <location>
        <begin position="68"/>
        <end position="191"/>
    </location>
</feature>
<dbReference type="Pfam" id="PF00072">
    <property type="entry name" value="Response_reg"/>
    <property type="match status" value="1"/>
</dbReference>
<dbReference type="Proteomes" id="UP000005240">
    <property type="component" value="Unassembled WGS sequence"/>
</dbReference>
<keyword evidence="2" id="KW-0902">Two-component regulatory system</keyword>
<dbReference type="InterPro" id="IPR001789">
    <property type="entry name" value="Sig_transdc_resp-reg_receiver"/>
</dbReference>
<organism evidence="5">
    <name type="scientific">Puccinia triticina (isolate 1-1 / race 1 (BBBD))</name>
    <name type="common">Brown leaf rust fungus</name>
    <dbReference type="NCBI Taxonomy" id="630390"/>
    <lineage>
        <taxon>Eukaryota</taxon>
        <taxon>Fungi</taxon>
        <taxon>Dikarya</taxon>
        <taxon>Basidiomycota</taxon>
        <taxon>Pucciniomycotina</taxon>
        <taxon>Pucciniomycetes</taxon>
        <taxon>Pucciniales</taxon>
        <taxon>Pucciniaceae</taxon>
        <taxon>Puccinia</taxon>
    </lineage>
</organism>
<dbReference type="PANTHER" id="PTHR45339:SF1">
    <property type="entry name" value="HYBRID SIGNAL TRANSDUCTION HISTIDINE KINASE J"/>
    <property type="match status" value="1"/>
</dbReference>
<dbReference type="SMART" id="SM00448">
    <property type="entry name" value="REC"/>
    <property type="match status" value="1"/>
</dbReference>
<accession>A0A180GJ31</accession>
<dbReference type="AlphaFoldDB" id="A0A180GJ31"/>
<reference evidence="5" key="1">
    <citation type="submission" date="2009-11" db="EMBL/GenBank/DDBJ databases">
        <authorList>
            <consortium name="The Broad Institute Genome Sequencing Platform"/>
            <person name="Ward D."/>
            <person name="Feldgarden M."/>
            <person name="Earl A."/>
            <person name="Young S.K."/>
            <person name="Zeng Q."/>
            <person name="Koehrsen M."/>
            <person name="Alvarado L."/>
            <person name="Berlin A."/>
            <person name="Bochicchio J."/>
            <person name="Borenstein D."/>
            <person name="Chapman S.B."/>
            <person name="Chen Z."/>
            <person name="Engels R."/>
            <person name="Freedman E."/>
            <person name="Gellesch M."/>
            <person name="Goldberg J."/>
            <person name="Griggs A."/>
            <person name="Gujja S."/>
            <person name="Heilman E."/>
            <person name="Heiman D."/>
            <person name="Hepburn T."/>
            <person name="Howarth C."/>
            <person name="Jen D."/>
            <person name="Larson L."/>
            <person name="Lewis B."/>
            <person name="Mehta T."/>
            <person name="Park D."/>
            <person name="Pearson M."/>
            <person name="Roberts A."/>
            <person name="Saif S."/>
            <person name="Shea T."/>
            <person name="Shenoy N."/>
            <person name="Sisk P."/>
            <person name="Stolte C."/>
            <person name="Sykes S."/>
            <person name="Thomson T."/>
            <person name="Walk T."/>
            <person name="White J."/>
            <person name="Yandava C."/>
            <person name="Izard J."/>
            <person name="Baranova O.V."/>
            <person name="Blanton J.M."/>
            <person name="Tanner A.C."/>
            <person name="Dewhirst F.E."/>
            <person name="Haas B."/>
            <person name="Nusbaum C."/>
            <person name="Birren B."/>
        </authorList>
    </citation>
    <scope>NUCLEOTIDE SEQUENCE [LARGE SCALE GENOMIC DNA]</scope>
    <source>
        <strain evidence="5">1-1 BBBD Race 1</strain>
    </source>
</reference>
<evidence type="ECO:0000259" key="4">
    <source>
        <dbReference type="PROSITE" id="PS50110"/>
    </source>
</evidence>
<dbReference type="VEuPathDB" id="FungiDB:PTTG_11921"/>
<reference evidence="6" key="4">
    <citation type="submission" date="2025-05" db="UniProtKB">
        <authorList>
            <consortium name="EnsemblFungi"/>
        </authorList>
    </citation>
    <scope>IDENTIFICATION</scope>
    <source>
        <strain evidence="6">isolate 1-1 / race 1 (BBBD)</strain>
    </source>
</reference>
<dbReference type="EMBL" id="ADAS02000065">
    <property type="protein sequence ID" value="OAV92342.1"/>
    <property type="molecule type" value="Genomic_DNA"/>
</dbReference>
<dbReference type="InterPro" id="IPR011006">
    <property type="entry name" value="CheY-like_superfamily"/>
</dbReference>
<dbReference type="Gene3D" id="3.40.50.2300">
    <property type="match status" value="1"/>
</dbReference>
<name>A0A180GJ31_PUCT1</name>
<evidence type="ECO:0000313" key="5">
    <source>
        <dbReference type="EMBL" id="OAV92342.1"/>
    </source>
</evidence>
<protein>
    <submittedName>
        <fullName evidence="6">Response regulatory domain-containing protein</fullName>
    </submittedName>
</protein>
<gene>
    <name evidence="5" type="ORF">PTTG_11921</name>
</gene>
<dbReference type="OrthoDB" id="21225at2759"/>
<evidence type="ECO:0000313" key="7">
    <source>
        <dbReference type="Proteomes" id="UP000005240"/>
    </source>
</evidence>
<feature type="modified residue" description="4-aspartylphosphate" evidence="3">
    <location>
        <position position="117"/>
    </location>
</feature>
<evidence type="ECO:0000256" key="1">
    <source>
        <dbReference type="ARBA" id="ARBA00022553"/>
    </source>
</evidence>
<keyword evidence="1 3" id="KW-0597">Phosphoprotein</keyword>
<evidence type="ECO:0000313" key="6">
    <source>
        <dbReference type="EnsemblFungi" id="PTTG_11921-t43_1-p1"/>
    </source>
</evidence>
<dbReference type="STRING" id="630390.A0A180GJ31"/>